<organism evidence="1 2">
    <name type="scientific">Colocasia esculenta</name>
    <name type="common">Wild taro</name>
    <name type="synonym">Arum esculentum</name>
    <dbReference type="NCBI Taxonomy" id="4460"/>
    <lineage>
        <taxon>Eukaryota</taxon>
        <taxon>Viridiplantae</taxon>
        <taxon>Streptophyta</taxon>
        <taxon>Embryophyta</taxon>
        <taxon>Tracheophyta</taxon>
        <taxon>Spermatophyta</taxon>
        <taxon>Magnoliopsida</taxon>
        <taxon>Liliopsida</taxon>
        <taxon>Araceae</taxon>
        <taxon>Aroideae</taxon>
        <taxon>Colocasieae</taxon>
        <taxon>Colocasia</taxon>
    </lineage>
</organism>
<evidence type="ECO:0000313" key="1">
    <source>
        <dbReference type="EMBL" id="MQM08973.1"/>
    </source>
</evidence>
<sequence>MDSHHLFFRPDPLSSRRPDRWTSISDILSTSCASMSERSCDLERCRNIVNVTVELSSFGQPKKEKLEPHLCPLREATTTTWSKYFLGHSLVSEPVLWHLGDVLEREWLSRRLVRRLETPRHLSRRSLCHRTHTLALFHHLLLRKLRD</sequence>
<proteinExistence type="predicted"/>
<dbReference type="EMBL" id="NMUH01004255">
    <property type="protein sequence ID" value="MQM08973.1"/>
    <property type="molecule type" value="Genomic_DNA"/>
</dbReference>
<name>A0A843WCG2_COLES</name>
<comment type="caution">
    <text evidence="1">The sequence shown here is derived from an EMBL/GenBank/DDBJ whole genome shotgun (WGS) entry which is preliminary data.</text>
</comment>
<reference evidence="1" key="1">
    <citation type="submission" date="2017-07" db="EMBL/GenBank/DDBJ databases">
        <title>Taro Niue Genome Assembly and Annotation.</title>
        <authorList>
            <person name="Atibalentja N."/>
            <person name="Keating K."/>
            <person name="Fields C.J."/>
        </authorList>
    </citation>
    <scope>NUCLEOTIDE SEQUENCE</scope>
    <source>
        <strain evidence="1">Niue_2</strain>
        <tissue evidence="1">Leaf</tissue>
    </source>
</reference>
<keyword evidence="2" id="KW-1185">Reference proteome</keyword>
<dbReference type="AlphaFoldDB" id="A0A843WCG2"/>
<accession>A0A843WCG2</accession>
<dbReference type="Proteomes" id="UP000652761">
    <property type="component" value="Unassembled WGS sequence"/>
</dbReference>
<gene>
    <name evidence="1" type="ORF">Taro_041830</name>
</gene>
<evidence type="ECO:0000313" key="2">
    <source>
        <dbReference type="Proteomes" id="UP000652761"/>
    </source>
</evidence>
<protein>
    <submittedName>
        <fullName evidence="1">Uncharacterized protein</fullName>
    </submittedName>
</protein>